<gene>
    <name evidence="1" type="ORF">H0A75_05045</name>
</gene>
<protein>
    <recommendedName>
        <fullName evidence="3">Formylmethanofuran dehydrogenase subunit C</fullName>
    </recommendedName>
</protein>
<dbReference type="AlphaFoldDB" id="A0A7Z0MNP8"/>
<evidence type="ECO:0008006" key="3">
    <source>
        <dbReference type="Google" id="ProtNLM"/>
    </source>
</evidence>
<comment type="caution">
    <text evidence="1">The sequence shown here is derived from an EMBL/GenBank/DDBJ whole genome shotgun (WGS) entry which is preliminary data.</text>
</comment>
<reference evidence="1 2" key="1">
    <citation type="submission" date="2020-05" db="EMBL/GenBank/DDBJ databases">
        <title>Horizontal transmission and recombination maintain forever young bacterial symbiont genomes.</title>
        <authorList>
            <person name="Russell S.L."/>
            <person name="Pepper-Tunick E."/>
            <person name="Svedberg J."/>
            <person name="Byrne A."/>
            <person name="Ruelas Castillo J."/>
            <person name="Vollmers C."/>
            <person name="Beinart R.A."/>
            <person name="Corbett-Detig R."/>
        </authorList>
    </citation>
    <scope>NUCLEOTIDE SEQUENCE [LARGE SCALE GENOMIC DNA]</scope>
    <source>
        <strain evidence="1">4727-3</strain>
    </source>
</reference>
<name>A0A7Z0MNP8_9GAMM</name>
<accession>A0A7Z0MNP8</accession>
<proteinExistence type="predicted"/>
<dbReference type="EMBL" id="JACCHS010000074">
    <property type="protein sequence ID" value="NYT47056.1"/>
    <property type="molecule type" value="Genomic_DNA"/>
</dbReference>
<organism evidence="1 2">
    <name type="scientific">Candidatus Methanofishera endochildressiae</name>
    <dbReference type="NCBI Taxonomy" id="2738884"/>
    <lineage>
        <taxon>Bacteria</taxon>
        <taxon>Pseudomonadati</taxon>
        <taxon>Pseudomonadota</taxon>
        <taxon>Gammaproteobacteria</taxon>
        <taxon>Candidatus Methanofishera</taxon>
    </lineage>
</organism>
<sequence length="96" mass="10482">MSALTFSAKHETAQRVDMSPLVCQLLKELSLADIAAIELQNGKRKIRVDELFDISGEDSQDIIINNSYAKLDFIGKELASGRMTVQGEAGAYFGMG</sequence>
<evidence type="ECO:0000313" key="1">
    <source>
        <dbReference type="EMBL" id="NYT47056.1"/>
    </source>
</evidence>
<dbReference type="Proteomes" id="UP000537890">
    <property type="component" value="Unassembled WGS sequence"/>
</dbReference>
<evidence type="ECO:0000313" key="2">
    <source>
        <dbReference type="Proteomes" id="UP000537890"/>
    </source>
</evidence>